<dbReference type="KEGG" id="avu:BK816_00720"/>
<dbReference type="Proteomes" id="UP000176288">
    <property type="component" value="Chromosome"/>
</dbReference>
<proteinExistence type="predicted"/>
<reference evidence="1 2" key="1">
    <citation type="submission" date="2016-10" db="EMBL/GenBank/DDBJ databases">
        <title>Actinomyces aegypiusis sp. nov., isolated from the Aegypius monachus in Qinghai Tibet Plateau China.</title>
        <authorList>
            <person name="Wang Y."/>
        </authorList>
    </citation>
    <scope>NUCLEOTIDE SEQUENCE [LARGE SCALE GENOMIC DNA]</scope>
    <source>
        <strain evidence="1 2">VUL4_3</strain>
    </source>
</reference>
<accession>A0A1D9MIH6</accession>
<evidence type="ECO:0000313" key="1">
    <source>
        <dbReference type="EMBL" id="AOZ71999.1"/>
    </source>
</evidence>
<evidence type="ECO:0000313" key="2">
    <source>
        <dbReference type="Proteomes" id="UP000176288"/>
    </source>
</evidence>
<protein>
    <submittedName>
        <fullName evidence="1">Uncharacterized protein</fullName>
    </submittedName>
</protein>
<dbReference type="EMBL" id="CP017812">
    <property type="protein sequence ID" value="AOZ71999.1"/>
    <property type="molecule type" value="Genomic_DNA"/>
</dbReference>
<dbReference type="AlphaFoldDB" id="A0A1D9MIH6"/>
<sequence length="357" mass="40958">MEEIAATVAEFPSLAARLCLNAYYPQFHFERCLRVNIADFSVDNPVLAFGDATLRFKVASDSDGLVYWTLTQPDGMDVRRDSLSLLLRKLREESIPEEDFPKALKELSWLEQEGSRASKVKLSDSFPLTDSTPIAAGYFYRTAAGYVEDGDTLLEVLSLACPRGENFWFGQHKLTELRNEMINYPENDEKKAKVRKKYRDLLFSQQGFRRISDFDPDGFLADLDERHWGFLFLDQTGGSIEQEAMFDDTLHPVYLEFPGTKFNPAEDEVLLLLVDRQASTLLRALPLLLTWASRQLLGEKVEFYPLKPSKKQKISLPTEHLKFYRKISDAGFNQLSLTVKTDKDGLMKEVCPKLKWR</sequence>
<gene>
    <name evidence="1" type="ORF">BK816_00720</name>
</gene>
<keyword evidence="2" id="KW-1185">Reference proteome</keyword>
<name>A0A1D9MIH6_9ACTO</name>
<dbReference type="RefSeq" id="WP_071163465.1">
    <property type="nucleotide sequence ID" value="NZ_CP017812.1"/>
</dbReference>
<organism evidence="1 2">
    <name type="scientific">Boudabousia tangfeifanii</name>
    <dbReference type="NCBI Taxonomy" id="1912795"/>
    <lineage>
        <taxon>Bacteria</taxon>
        <taxon>Bacillati</taxon>
        <taxon>Actinomycetota</taxon>
        <taxon>Actinomycetes</taxon>
        <taxon>Actinomycetales</taxon>
        <taxon>Actinomycetaceae</taxon>
        <taxon>Boudabousia</taxon>
    </lineage>
</organism>